<dbReference type="RefSeq" id="WP_016930567.1">
    <property type="nucleotide sequence ID" value="NZ_CAJCGD010000009.1"/>
</dbReference>
<comment type="similarity">
    <text evidence="1">Belongs to the SMC family. SbcC subfamily.</text>
</comment>
<evidence type="ECO:0000256" key="2">
    <source>
        <dbReference type="ARBA" id="ARBA00011322"/>
    </source>
</evidence>
<name>A0A2K0AY10_STAHA</name>
<organism evidence="6 8">
    <name type="scientific">Staphylococcus haemolyticus</name>
    <dbReference type="NCBI Taxonomy" id="1283"/>
    <lineage>
        <taxon>Bacteria</taxon>
        <taxon>Bacillati</taxon>
        <taxon>Bacillota</taxon>
        <taxon>Bacilli</taxon>
        <taxon>Bacillales</taxon>
        <taxon>Staphylococcaceae</taxon>
        <taxon>Staphylococcus</taxon>
    </lineage>
</organism>
<dbReference type="GO" id="GO:0006302">
    <property type="term" value="P:double-strand break repair"/>
    <property type="evidence" value="ECO:0007669"/>
    <property type="project" value="InterPro"/>
</dbReference>
<dbReference type="InterPro" id="IPR038729">
    <property type="entry name" value="Rad50/SbcC_AAA"/>
</dbReference>
<accession>A0A2K0AY10</accession>
<dbReference type="AlphaFoldDB" id="A0A2K0AY10"/>
<keyword evidence="4" id="KW-0175">Coiled coil</keyword>
<evidence type="ECO:0000259" key="5">
    <source>
        <dbReference type="Pfam" id="PF13476"/>
    </source>
</evidence>
<dbReference type="Pfam" id="PF13476">
    <property type="entry name" value="AAA_23"/>
    <property type="match status" value="1"/>
</dbReference>
<evidence type="ECO:0000313" key="8">
    <source>
        <dbReference type="Proteomes" id="UP000053523"/>
    </source>
</evidence>
<reference evidence="7 9" key="1">
    <citation type="submission" date="2017-11" db="EMBL/GenBank/DDBJ databases">
        <authorList>
            <person name="Founou R.C."/>
            <person name="Founou L."/>
            <person name="Allam M."/>
            <person name="Ismail A."/>
            <person name="Essack S.Y."/>
        </authorList>
    </citation>
    <scope>NUCLEOTIDE SEQUENCE [LARGE SCALE GENOMIC DNA]</scope>
    <source>
        <strain evidence="7 9">G811N2B1</strain>
    </source>
</reference>
<evidence type="ECO:0000313" key="7">
    <source>
        <dbReference type="EMBL" id="PPJ76017.1"/>
    </source>
</evidence>
<dbReference type="EMBL" id="LORN02000006">
    <property type="protein sequence ID" value="PNN29931.1"/>
    <property type="molecule type" value="Genomic_DNA"/>
</dbReference>
<comment type="subunit">
    <text evidence="2">Heterodimer of SbcC and SbcD.</text>
</comment>
<dbReference type="PANTHER" id="PTHR32114">
    <property type="entry name" value="ABC TRANSPORTER ABCH.3"/>
    <property type="match status" value="1"/>
</dbReference>
<evidence type="ECO:0000256" key="3">
    <source>
        <dbReference type="ARBA" id="ARBA00013368"/>
    </source>
</evidence>
<reference evidence="6 8" key="2">
    <citation type="submission" date="2017-12" db="EMBL/GenBank/DDBJ databases">
        <title>FDA dAtabase for Regulatory Grade micrObial Sequences (FDA-ARGOS): Supporting development and validation of Infectious Disease Dx tests.</title>
        <authorList>
            <person name="Hoffmann M."/>
            <person name="Allard M."/>
            <person name="Evans P."/>
            <person name="Brown E."/>
            <person name="Tallon L."/>
            <person name="Sadzewicz L."/>
            <person name="Sengamalay N."/>
            <person name="Ott S."/>
            <person name="Godinez A."/>
            <person name="Nagaraj S."/>
            <person name="Vavikolanu K."/>
            <person name="Aluvathingal J."/>
            <person name="Nadendla S."/>
            <person name="Sichtig H."/>
        </authorList>
    </citation>
    <scope>NUCLEOTIDE SEQUENCE [LARGE SCALE GENOMIC DNA]</scope>
    <source>
        <strain evidence="6 8">FDAARGOS_148</strain>
    </source>
</reference>
<proteinExistence type="inferred from homology"/>
<evidence type="ECO:0000256" key="1">
    <source>
        <dbReference type="ARBA" id="ARBA00006930"/>
    </source>
</evidence>
<dbReference type="EMBL" id="PGWX01000235">
    <property type="protein sequence ID" value="PPJ76017.1"/>
    <property type="molecule type" value="Genomic_DNA"/>
</dbReference>
<dbReference type="SUPFAM" id="SSF52540">
    <property type="entry name" value="P-loop containing nucleoside triphosphate hydrolases"/>
    <property type="match status" value="2"/>
</dbReference>
<protein>
    <recommendedName>
        <fullName evidence="3">Nuclease SbcCD subunit C</fullName>
    </recommendedName>
</protein>
<dbReference type="Gene3D" id="3.40.50.300">
    <property type="entry name" value="P-loop containing nucleotide triphosphate hydrolases"/>
    <property type="match status" value="2"/>
</dbReference>
<evidence type="ECO:0000313" key="9">
    <source>
        <dbReference type="Proteomes" id="UP000238153"/>
    </source>
</evidence>
<sequence length="667" mass="78114">MRLQSLHLFNFRQYKDFKLEFPERNGVTVIRANNSIGKTTLMQSIKWVLFGDSAIELDNKKELLNYSVLKEEKENYSSQSSFFVEVSILHKGVNYSLKREHIVNITSNTLLEERLTLSFLENGETKIYKNTSEENKSVIYRMIESWISEKMLNYFFLDGERIEKLSNGDSESQAELSEAITSVSKIPVLKNAIDTVEVVFNDVKRQEAKATRNSEIVALQNEISDLSSEKRYLENEKKTCENDNKEISDQINNIEKELLNTKEVSNYQFERNRTQRELNTISEEMNSVLKRIQTLNNDYRRKTLIYMLYQKYNLNDFKGKEAEKTIPNMEINAIDQIIKNGICICGTHLKSEHINTLEHQKKYQPPVSNQGLIATYEMGVKTEILGIDNDAKELLDEIDKYFNYHDRKCELIDYLEDINKKISGFNEEKIQNLNNYRHELSVKKDARTNKITELNMRLKELEKTLTRKEKVYKKKIENYEQNKIIENKRYLIKEVSNMLNNKNETEKEIQRKSIEKYANNHFSDIISKQKRVIIDEKYKHTVRDLDGNKTSLSSGESIALSVSIILAIIDTHKDNLEKNNKENILMEREFFLFLDGAFAVLDQNFSKAIAEKITERLNQVIILTNDNQYTESVKDAIKPKLKHEYILSIEAKQEKENILTSHLLEVK</sequence>
<feature type="coiled-coil region" evidence="4">
    <location>
        <begin position="444"/>
        <end position="515"/>
    </location>
</feature>
<dbReference type="Proteomes" id="UP000238153">
    <property type="component" value="Unassembled WGS sequence"/>
</dbReference>
<dbReference type="Proteomes" id="UP000053523">
    <property type="component" value="Unassembled WGS sequence"/>
</dbReference>
<comment type="caution">
    <text evidence="6">The sequence shown here is derived from an EMBL/GenBank/DDBJ whole genome shotgun (WGS) entry which is preliminary data.</text>
</comment>
<dbReference type="GO" id="GO:0016887">
    <property type="term" value="F:ATP hydrolysis activity"/>
    <property type="evidence" value="ECO:0007669"/>
    <property type="project" value="InterPro"/>
</dbReference>
<feature type="domain" description="Rad50/SbcC-type AAA" evidence="5">
    <location>
        <begin position="5"/>
        <end position="258"/>
    </location>
</feature>
<gene>
    <name evidence="6" type="ORF">AL503_001170</name>
    <name evidence="7" type="ORF">CV019_04275</name>
</gene>
<dbReference type="InterPro" id="IPR027417">
    <property type="entry name" value="P-loop_NTPase"/>
</dbReference>
<evidence type="ECO:0000256" key="4">
    <source>
        <dbReference type="SAM" id="Coils"/>
    </source>
</evidence>
<feature type="coiled-coil region" evidence="4">
    <location>
        <begin position="216"/>
        <end position="298"/>
    </location>
</feature>
<dbReference type="Gene3D" id="6.10.250.3110">
    <property type="match status" value="1"/>
</dbReference>
<dbReference type="PANTHER" id="PTHR32114:SF2">
    <property type="entry name" value="ABC TRANSPORTER ABCH.3"/>
    <property type="match status" value="1"/>
</dbReference>
<evidence type="ECO:0000313" key="6">
    <source>
        <dbReference type="EMBL" id="PNN29931.1"/>
    </source>
</evidence>